<comment type="cofactor">
    <cofactor evidence="1">
        <name>FAD</name>
        <dbReference type="ChEBI" id="CHEBI:57692"/>
    </cofactor>
</comment>
<keyword evidence="9" id="KW-1185">Reference proteome</keyword>
<protein>
    <submittedName>
        <fullName evidence="8">Choline dehydrogenase</fullName>
        <ecNumber evidence="8">1.1.99.1</ecNumber>
    </submittedName>
</protein>
<dbReference type="PANTHER" id="PTHR11552">
    <property type="entry name" value="GLUCOSE-METHANOL-CHOLINE GMC OXIDOREDUCTASE"/>
    <property type="match status" value="1"/>
</dbReference>
<comment type="caution">
    <text evidence="8">The sequence shown here is derived from an EMBL/GenBank/DDBJ whole genome shotgun (WGS) entry which is preliminary data.</text>
</comment>
<keyword evidence="8" id="KW-0560">Oxidoreductase</keyword>
<evidence type="ECO:0000256" key="3">
    <source>
        <dbReference type="ARBA" id="ARBA00022630"/>
    </source>
</evidence>
<keyword evidence="4 5" id="KW-0274">FAD</keyword>
<dbReference type="Pfam" id="PF05199">
    <property type="entry name" value="GMC_oxred_C"/>
    <property type="match status" value="1"/>
</dbReference>
<accession>A0ABR6BUI0</accession>
<dbReference type="InterPro" id="IPR007867">
    <property type="entry name" value="GMC_OxRtase_C"/>
</dbReference>
<dbReference type="GO" id="GO:0008812">
    <property type="term" value="F:choline dehydrogenase activity"/>
    <property type="evidence" value="ECO:0007669"/>
    <property type="project" value="UniProtKB-EC"/>
</dbReference>
<dbReference type="InterPro" id="IPR012132">
    <property type="entry name" value="GMC_OxRdtase"/>
</dbReference>
<evidence type="ECO:0000256" key="2">
    <source>
        <dbReference type="ARBA" id="ARBA00010790"/>
    </source>
</evidence>
<dbReference type="RefSeq" id="WP_318296864.1">
    <property type="nucleotide sequence ID" value="NZ_BAAABQ010000008.1"/>
</dbReference>
<sequence length="525" mass="55222">MIRDIPTDAGFVVVGAGAAGCVLAARLSADPRCRVLLLEAGTTTGEEPEAITPGNAFQLLTGPMSWGDLTTPQSALGGRRIGLAQGRGLGGGSSMNMMAWFHGRPEDYDAWLTQGATGWAWDDVRPMLRDIEDNDRGGDDRHGTGGPMAISSVRDAGALPLTFVAGGVEHGLPLVEDFNGAFDEGVGLAQSNTRDGRRHSVVHGYLKPARSRENLVVATGQQVTSIILDGERALGVRVGDTEVLARRGVVLCAGALRSPQLLMLSGLGPAGHLAEHGIPVVRDLAGVGANLQDHPMVTPVWPVLDGSPLWNTLTEADVRDYQLLRRGPLASLTQAAGLLRSGADRPVADIQLTLTLLGMTAEMTLIEDPVVTCAVSLLDPDSRGTVRLADADPASAPLADPGFLTEDNDRARLRAGLRRARELFRTPTLAKATGGEPRTPQDWSDDDLDAWISGNVGSEWHPVGTCRMGTDAGAVVDPRTMAVHDVAGLFVADASVMPTITRGNTQAPTIMIAERSATRILGATA</sequence>
<dbReference type="PROSITE" id="PS51257">
    <property type="entry name" value="PROKAR_LIPOPROTEIN"/>
    <property type="match status" value="1"/>
</dbReference>
<evidence type="ECO:0000259" key="6">
    <source>
        <dbReference type="PROSITE" id="PS00623"/>
    </source>
</evidence>
<evidence type="ECO:0000313" key="9">
    <source>
        <dbReference type="Proteomes" id="UP000517916"/>
    </source>
</evidence>
<dbReference type="PROSITE" id="PS00624">
    <property type="entry name" value="GMC_OXRED_2"/>
    <property type="match status" value="1"/>
</dbReference>
<dbReference type="Proteomes" id="UP000517916">
    <property type="component" value="Unassembled WGS sequence"/>
</dbReference>
<dbReference type="SUPFAM" id="SSF54373">
    <property type="entry name" value="FAD-linked reductases, C-terminal domain"/>
    <property type="match status" value="1"/>
</dbReference>
<evidence type="ECO:0000256" key="5">
    <source>
        <dbReference type="RuleBase" id="RU003968"/>
    </source>
</evidence>
<gene>
    <name evidence="8" type="ORF">BC739_007829</name>
</gene>
<dbReference type="PANTHER" id="PTHR11552:SF147">
    <property type="entry name" value="CHOLINE DEHYDROGENASE, MITOCHONDRIAL"/>
    <property type="match status" value="1"/>
</dbReference>
<organism evidence="8 9">
    <name type="scientific">Kutzneria viridogrisea</name>
    <dbReference type="NCBI Taxonomy" id="47990"/>
    <lineage>
        <taxon>Bacteria</taxon>
        <taxon>Bacillati</taxon>
        <taxon>Actinomycetota</taxon>
        <taxon>Actinomycetes</taxon>
        <taxon>Pseudonocardiales</taxon>
        <taxon>Pseudonocardiaceae</taxon>
        <taxon>Kutzneria</taxon>
    </lineage>
</organism>
<name>A0ABR6BUI0_9PSEU</name>
<dbReference type="Gene3D" id="3.30.560.10">
    <property type="entry name" value="Glucose Oxidase, domain 3"/>
    <property type="match status" value="1"/>
</dbReference>
<dbReference type="PIRSF" id="PIRSF000137">
    <property type="entry name" value="Alcohol_oxidase"/>
    <property type="match status" value="1"/>
</dbReference>
<proteinExistence type="inferred from homology"/>
<dbReference type="SUPFAM" id="SSF51905">
    <property type="entry name" value="FAD/NAD(P)-binding domain"/>
    <property type="match status" value="1"/>
</dbReference>
<reference evidence="8 9" key="1">
    <citation type="submission" date="2020-08" db="EMBL/GenBank/DDBJ databases">
        <title>Genomic Encyclopedia of Archaeal and Bacterial Type Strains, Phase II (KMG-II): from individual species to whole genera.</title>
        <authorList>
            <person name="Goeker M."/>
        </authorList>
    </citation>
    <scope>NUCLEOTIDE SEQUENCE [LARGE SCALE GENOMIC DNA]</scope>
    <source>
        <strain evidence="8 9">DSM 43850</strain>
    </source>
</reference>
<keyword evidence="3 5" id="KW-0285">Flavoprotein</keyword>
<dbReference type="Gene3D" id="3.50.50.60">
    <property type="entry name" value="FAD/NAD(P)-binding domain"/>
    <property type="match status" value="1"/>
</dbReference>
<dbReference type="EMBL" id="JACJID010000007">
    <property type="protein sequence ID" value="MBA8930582.1"/>
    <property type="molecule type" value="Genomic_DNA"/>
</dbReference>
<evidence type="ECO:0000256" key="4">
    <source>
        <dbReference type="ARBA" id="ARBA00022827"/>
    </source>
</evidence>
<comment type="similarity">
    <text evidence="2 5">Belongs to the GMC oxidoreductase family.</text>
</comment>
<dbReference type="Pfam" id="PF00732">
    <property type="entry name" value="GMC_oxred_N"/>
    <property type="match status" value="1"/>
</dbReference>
<evidence type="ECO:0000259" key="7">
    <source>
        <dbReference type="PROSITE" id="PS00624"/>
    </source>
</evidence>
<feature type="domain" description="Glucose-methanol-choline oxidoreductase N-terminal" evidence="7">
    <location>
        <begin position="254"/>
        <end position="268"/>
    </location>
</feature>
<dbReference type="InterPro" id="IPR036188">
    <property type="entry name" value="FAD/NAD-bd_sf"/>
</dbReference>
<feature type="domain" description="Glucose-methanol-choline oxidoreductase N-terminal" evidence="6">
    <location>
        <begin position="86"/>
        <end position="109"/>
    </location>
</feature>
<dbReference type="PROSITE" id="PS00623">
    <property type="entry name" value="GMC_OXRED_1"/>
    <property type="match status" value="1"/>
</dbReference>
<dbReference type="InterPro" id="IPR000172">
    <property type="entry name" value="GMC_OxRdtase_N"/>
</dbReference>
<evidence type="ECO:0000313" key="8">
    <source>
        <dbReference type="EMBL" id="MBA8930582.1"/>
    </source>
</evidence>
<dbReference type="EC" id="1.1.99.1" evidence="8"/>
<evidence type="ECO:0000256" key="1">
    <source>
        <dbReference type="ARBA" id="ARBA00001974"/>
    </source>
</evidence>